<evidence type="ECO:0000256" key="1">
    <source>
        <dbReference type="ARBA" id="ARBA00006532"/>
    </source>
</evidence>
<evidence type="ECO:0000313" key="3">
    <source>
        <dbReference type="EMBL" id="EAR61953.1"/>
    </source>
</evidence>
<dbReference type="InterPro" id="IPR023994">
    <property type="entry name" value="NiFe-hyd_HybE"/>
</dbReference>
<protein>
    <submittedName>
        <fullName evidence="3">HupJ, contains rubredoxin domain</fullName>
    </submittedName>
</protein>
<feature type="compositionally biased region" description="Basic and acidic residues" evidence="2">
    <location>
        <begin position="162"/>
        <end position="173"/>
    </location>
</feature>
<organism evidence="3 4">
    <name type="scientific">Neptuniibacter caesariensis</name>
    <dbReference type="NCBI Taxonomy" id="207954"/>
    <lineage>
        <taxon>Bacteria</taxon>
        <taxon>Pseudomonadati</taxon>
        <taxon>Pseudomonadota</taxon>
        <taxon>Gammaproteobacteria</taxon>
        <taxon>Oceanospirillales</taxon>
        <taxon>Oceanospirillaceae</taxon>
        <taxon>Neptuniibacter</taxon>
    </lineage>
</organism>
<evidence type="ECO:0000313" key="4">
    <source>
        <dbReference type="Proteomes" id="UP000002171"/>
    </source>
</evidence>
<dbReference type="NCBIfam" id="TIGR03993">
    <property type="entry name" value="hydrog_HybE"/>
    <property type="match status" value="1"/>
</dbReference>
<dbReference type="RefSeq" id="WP_007022688.1">
    <property type="nucleotide sequence ID" value="NZ_CH724127.1"/>
</dbReference>
<gene>
    <name evidence="3" type="ORF">MED92_03358</name>
</gene>
<dbReference type="Proteomes" id="UP000002171">
    <property type="component" value="Unassembled WGS sequence"/>
</dbReference>
<comment type="similarity">
    <text evidence="1">Belongs to the HupJ family.</text>
</comment>
<dbReference type="OrthoDB" id="7060130at2"/>
<reference evidence="3 4" key="1">
    <citation type="submission" date="2006-02" db="EMBL/GenBank/DDBJ databases">
        <authorList>
            <person name="Pinhassi J."/>
            <person name="Pedros-Alio C."/>
            <person name="Ferriera S."/>
            <person name="Johnson J."/>
            <person name="Kravitz S."/>
            <person name="Halpern A."/>
            <person name="Remington K."/>
            <person name="Beeson K."/>
            <person name="Tran B."/>
            <person name="Rogers Y.-H."/>
            <person name="Friedman R."/>
            <person name="Venter J.C."/>
        </authorList>
    </citation>
    <scope>NUCLEOTIDE SEQUENCE [LARGE SCALE GENOMIC DNA]</scope>
    <source>
        <strain evidence="3 4">MED92</strain>
    </source>
</reference>
<name>A0A7U8C5I3_NEPCE</name>
<comment type="caution">
    <text evidence="3">The sequence shown here is derived from an EMBL/GenBank/DDBJ whole genome shotgun (WGS) entry which is preliminary data.</text>
</comment>
<dbReference type="AlphaFoldDB" id="A0A7U8C5I3"/>
<dbReference type="EMBL" id="AAOW01000005">
    <property type="protein sequence ID" value="EAR61953.1"/>
    <property type="molecule type" value="Genomic_DNA"/>
</dbReference>
<accession>A0A7U8C5I3</accession>
<evidence type="ECO:0000256" key="2">
    <source>
        <dbReference type="SAM" id="MobiDB-lite"/>
    </source>
</evidence>
<sequence>MLSERLGQLLESYACADSRMQDLPVYNKALNIELVGAKALETGFVAVLITPWCMNLILMPEQADKTERLAAGSKKLIGFPSGQYEFIQNELDGVSGFLSCSLFSPMSQFVDQAGAVETAEQVMLQLFKVENVALTDRQLALNAQRDENRQVQNDSDESQPGEDGKRKLPEKMSRRGFLTAGFSE</sequence>
<dbReference type="Gene3D" id="3.30.1460.40">
    <property type="entry name" value="[NiFe]-hydrogenase assembly chaperone, HybE"/>
    <property type="match status" value="1"/>
</dbReference>
<keyword evidence="4" id="KW-1185">Reference proteome</keyword>
<dbReference type="InterPro" id="IPR038530">
    <property type="entry name" value="NiFe-hyd_HybE_sf"/>
</dbReference>
<dbReference type="Pfam" id="PF11939">
    <property type="entry name" value="NiFe-hyd_HybE"/>
    <property type="match status" value="1"/>
</dbReference>
<feature type="region of interest" description="Disordered" evidence="2">
    <location>
        <begin position="144"/>
        <end position="184"/>
    </location>
</feature>
<proteinExistence type="inferred from homology"/>